<proteinExistence type="predicted"/>
<feature type="coiled-coil region" evidence="1">
    <location>
        <begin position="253"/>
        <end position="280"/>
    </location>
</feature>
<keyword evidence="1" id="KW-0175">Coiled coil</keyword>
<comment type="caution">
    <text evidence="2">The sequence shown here is derived from an EMBL/GenBank/DDBJ whole genome shotgun (WGS) entry which is preliminary data.</text>
</comment>
<sequence length="360" mass="37513">MTKNTQTHPSSLIATHAVMLGGADAVSPEEGSTGHWTLLMPLGSFSGRDGRGPYSVNGMDGMQAVIAATAQRAGTTDLVVDYDHQTQFSAVPGVGGQAPAAGWIKQLEARPDGLYGRIEWTEKAVQSIRAGEYRYISPAYHHDPSGRVLRLISAGLTNVPNLDLAAVAASAQQTRAQQNQENDMKTIAAALGLSEDADESAILTAINSVLTGNAAIAAAAGLSASAKPTEIVTAIQSARSEVDPTRFVPIEQVTALQNGLKALQTKIEGEEAEIAVHRAITEGRLAPALKNWGLDLHKKDPAAFKAFADASPVLTATQRAGVAPPGTGADTDLTSEDLAVMSQMGLSKETFLKAKKGGDA</sequence>
<evidence type="ECO:0000313" key="2">
    <source>
        <dbReference type="EMBL" id="MDQ0454647.1"/>
    </source>
</evidence>
<keyword evidence="3" id="KW-1185">Reference proteome</keyword>
<dbReference type="Proteomes" id="UP001235269">
    <property type="component" value="Unassembled WGS sequence"/>
</dbReference>
<dbReference type="PIRSF" id="PIRSF016624">
    <property type="entry name" value="Mu_prophg_I"/>
    <property type="match status" value="1"/>
</dbReference>
<evidence type="ECO:0000313" key="3">
    <source>
        <dbReference type="Proteomes" id="UP001235269"/>
    </source>
</evidence>
<dbReference type="InterPro" id="IPR012106">
    <property type="entry name" value="Phage_Mu_Gp1"/>
</dbReference>
<protein>
    <submittedName>
        <fullName evidence="2">Phage I-like protein</fullName>
    </submittedName>
</protein>
<organism evidence="2 3">
    <name type="scientific">Rhizobium paknamense</name>
    <dbReference type="NCBI Taxonomy" id="1206817"/>
    <lineage>
        <taxon>Bacteria</taxon>
        <taxon>Pseudomonadati</taxon>
        <taxon>Pseudomonadota</taxon>
        <taxon>Alphaproteobacteria</taxon>
        <taxon>Hyphomicrobiales</taxon>
        <taxon>Rhizobiaceae</taxon>
        <taxon>Rhizobium/Agrobacterium group</taxon>
        <taxon>Rhizobium</taxon>
    </lineage>
</organism>
<accession>A0ABU0I8V9</accession>
<evidence type="ECO:0000256" key="1">
    <source>
        <dbReference type="SAM" id="Coils"/>
    </source>
</evidence>
<dbReference type="Pfam" id="PF10123">
    <property type="entry name" value="Mu-like_Pro"/>
    <property type="match status" value="1"/>
</dbReference>
<name>A0ABU0I8V9_9HYPH</name>
<reference evidence="2 3" key="1">
    <citation type="submission" date="2023-07" db="EMBL/GenBank/DDBJ databases">
        <title>Genomic Encyclopedia of Type Strains, Phase IV (KMG-IV): sequencing the most valuable type-strain genomes for metagenomic binning, comparative biology and taxonomic classification.</title>
        <authorList>
            <person name="Goeker M."/>
        </authorList>
    </citation>
    <scope>NUCLEOTIDE SEQUENCE [LARGE SCALE GENOMIC DNA]</scope>
    <source>
        <strain evidence="2 3">DSM 100301</strain>
    </source>
</reference>
<dbReference type="RefSeq" id="WP_307156852.1">
    <property type="nucleotide sequence ID" value="NZ_JAUSWH010000002.1"/>
</dbReference>
<dbReference type="EMBL" id="JAUSWH010000002">
    <property type="protein sequence ID" value="MDQ0454647.1"/>
    <property type="molecule type" value="Genomic_DNA"/>
</dbReference>
<gene>
    <name evidence="2" type="ORF">QO005_000974</name>
</gene>